<dbReference type="Proteomes" id="UP001497525">
    <property type="component" value="Unassembled WGS sequence"/>
</dbReference>
<dbReference type="AlphaFoldDB" id="A0AAV2TD16"/>
<reference evidence="4" key="1">
    <citation type="submission" date="2024-06" db="EMBL/GenBank/DDBJ databases">
        <authorList>
            <person name="Liu X."/>
            <person name="Lenzi L."/>
            <person name="Haldenby T S."/>
            <person name="Uol C."/>
        </authorList>
    </citation>
    <scope>NUCLEOTIDE SEQUENCE</scope>
</reference>
<name>A0AAV2TD16_CALDB</name>
<feature type="region of interest" description="Disordered" evidence="2">
    <location>
        <begin position="99"/>
        <end position="140"/>
    </location>
</feature>
<evidence type="ECO:0000313" key="4">
    <source>
        <dbReference type="EMBL" id="CAL5134029.1"/>
    </source>
</evidence>
<dbReference type="PANTHER" id="PTHR13511">
    <property type="entry name" value="KXDL MOTIF-CONTAINING PROTEIN 1"/>
    <property type="match status" value="1"/>
</dbReference>
<protein>
    <recommendedName>
        <fullName evidence="3">KxDL domain-containing protein</fullName>
    </recommendedName>
</protein>
<organism evidence="4 5">
    <name type="scientific">Calicophoron daubneyi</name>
    <name type="common">Rumen fluke</name>
    <name type="synonym">Paramphistomum daubneyi</name>
    <dbReference type="NCBI Taxonomy" id="300641"/>
    <lineage>
        <taxon>Eukaryota</taxon>
        <taxon>Metazoa</taxon>
        <taxon>Spiralia</taxon>
        <taxon>Lophotrochozoa</taxon>
        <taxon>Platyhelminthes</taxon>
        <taxon>Trematoda</taxon>
        <taxon>Digenea</taxon>
        <taxon>Plagiorchiida</taxon>
        <taxon>Pronocephalata</taxon>
        <taxon>Paramphistomoidea</taxon>
        <taxon>Paramphistomidae</taxon>
        <taxon>Calicophoron</taxon>
    </lineage>
</organism>
<dbReference type="GO" id="GO:0032418">
    <property type="term" value="P:lysosome localization"/>
    <property type="evidence" value="ECO:0007669"/>
    <property type="project" value="TreeGrafter"/>
</dbReference>
<feature type="compositionally biased region" description="Basic and acidic residues" evidence="2">
    <location>
        <begin position="120"/>
        <end position="132"/>
    </location>
</feature>
<evidence type="ECO:0000256" key="1">
    <source>
        <dbReference type="ARBA" id="ARBA00005913"/>
    </source>
</evidence>
<evidence type="ECO:0000256" key="2">
    <source>
        <dbReference type="SAM" id="MobiDB-lite"/>
    </source>
</evidence>
<dbReference type="GO" id="GO:0099078">
    <property type="term" value="C:BORC complex"/>
    <property type="evidence" value="ECO:0007669"/>
    <property type="project" value="TreeGrafter"/>
</dbReference>
<dbReference type="InterPro" id="IPR019371">
    <property type="entry name" value="KxDL_dom"/>
</dbReference>
<dbReference type="PANTHER" id="PTHR13511:SF0">
    <property type="entry name" value="KXDL MOTIF-CONTAINING PROTEIN 1"/>
    <property type="match status" value="1"/>
</dbReference>
<evidence type="ECO:0000259" key="3">
    <source>
        <dbReference type="Pfam" id="PF10241"/>
    </source>
</evidence>
<comment type="caution">
    <text evidence="4">The sequence shown here is derived from an EMBL/GenBank/DDBJ whole genome shotgun (WGS) entry which is preliminary data.</text>
</comment>
<evidence type="ECO:0000313" key="5">
    <source>
        <dbReference type="Proteomes" id="UP001497525"/>
    </source>
</evidence>
<dbReference type="InterPro" id="IPR039843">
    <property type="entry name" value="KXD1-like"/>
</dbReference>
<sequence length="140" mass="15946">MSASDFVLQSVGSLINPEDIQKILSLQENMLDKFEKTNEMLRTVSELSVQRYKVLSSELSNHTQKMISLKKELEAIFKRIRVIKNAFAVKYPNEMSQLTRHLSDPDANDDNFSAGPSTPHETDSVFNKKMETVSEELPPE</sequence>
<dbReference type="EMBL" id="CAXLJL010000169">
    <property type="protein sequence ID" value="CAL5134029.1"/>
    <property type="molecule type" value="Genomic_DNA"/>
</dbReference>
<accession>A0AAV2TD16</accession>
<comment type="similarity">
    <text evidence="1">Belongs to the KXD1 family.</text>
</comment>
<feature type="domain" description="KxDL" evidence="3">
    <location>
        <begin position="13"/>
        <end position="94"/>
    </location>
</feature>
<dbReference type="Pfam" id="PF10241">
    <property type="entry name" value="KxDL"/>
    <property type="match status" value="1"/>
</dbReference>
<gene>
    <name evidence="4" type="ORF">CDAUBV1_LOCUS7263</name>
</gene>
<proteinExistence type="inferred from homology"/>